<dbReference type="RefSeq" id="XP_031027832.1">
    <property type="nucleotide sequence ID" value="XM_031166282.1"/>
</dbReference>
<evidence type="ECO:0000256" key="1">
    <source>
        <dbReference type="SAM" id="MobiDB-lite"/>
    </source>
</evidence>
<dbReference type="SMART" id="SM00696">
    <property type="entry name" value="DM9"/>
    <property type="match status" value="1"/>
</dbReference>
<sequence length="537" mass="58416">MLEGQSLCFHAPDAWDPASKYAPIWVRAIGNDKPPDAMQGGKCGPYMNPPGAHFAYGGREVIKNDYEGLTLAKNTQTFCRWRRIAQGITTMMEMTKQDVLKPASGGYEKDGRPLYIGQAISHYAYGDKEWTTDRFSFLVFDTSLLETETATPHRQSESGIPPRQFEGGAPPHQSERGYGANPPGQSGGWGANPPRPAEGGSGSLYPHPTEGGYGRAFHGPTEGGYGGFGYPPRQSEGDYGGHSPRSNEGRFGDYPPSYTEAGHHHQHHQEGHSHHHHTQGCLREWAEGITYEPGQAGQALHYQAPNASNPWSKHAPHFVPATENSIPPDAIQGGSEAGHPLYIARAFIDGGVHPGKCGPHMHPTGAHVAYGGHETIKNDYEVLTVDKSSQPFYRWERISQGITTMIEMKDQGILKPVTGGYEKDGRALYVCQAIHEDDKGQSVHPGKCGMHMPEGGEKSNVSAARILYSSTLILAHYAFGGKEKITERFAILVLDTSIRDTESALPAQTGHPQPAYHPGGLPRETEGDCPRPKGYDG</sequence>
<feature type="region of interest" description="Disordered" evidence="1">
    <location>
        <begin position="504"/>
        <end position="537"/>
    </location>
</feature>
<comment type="caution">
    <text evidence="2">The sequence shown here is derived from an EMBL/GenBank/DDBJ whole genome shotgun (WGS) entry which is preliminary data.</text>
</comment>
<name>A0A507CAN5_9FUNG</name>
<dbReference type="OrthoDB" id="2148895at2759"/>
<evidence type="ECO:0000313" key="3">
    <source>
        <dbReference type="Proteomes" id="UP000319731"/>
    </source>
</evidence>
<protein>
    <recommendedName>
        <fullName evidence="4">DUF3421 domain-containing protein</fullName>
    </recommendedName>
</protein>
<accession>A0A507CAN5</accession>
<keyword evidence="3" id="KW-1185">Reference proteome</keyword>
<dbReference type="EMBL" id="QEAO01000001">
    <property type="protein sequence ID" value="TPX38117.1"/>
    <property type="molecule type" value="Genomic_DNA"/>
</dbReference>
<dbReference type="InterPro" id="IPR006616">
    <property type="entry name" value="DM9_repeat"/>
</dbReference>
<feature type="compositionally biased region" description="Basic and acidic residues" evidence="1">
    <location>
        <begin position="523"/>
        <end position="537"/>
    </location>
</feature>
<dbReference type="Proteomes" id="UP000319731">
    <property type="component" value="Unassembled WGS sequence"/>
</dbReference>
<dbReference type="GeneID" id="42001579"/>
<gene>
    <name evidence="2" type="ORF">SmJEL517_g00352</name>
</gene>
<dbReference type="AlphaFoldDB" id="A0A507CAN5"/>
<proteinExistence type="predicted"/>
<organism evidence="2 3">
    <name type="scientific">Synchytrium microbalum</name>
    <dbReference type="NCBI Taxonomy" id="1806994"/>
    <lineage>
        <taxon>Eukaryota</taxon>
        <taxon>Fungi</taxon>
        <taxon>Fungi incertae sedis</taxon>
        <taxon>Chytridiomycota</taxon>
        <taxon>Chytridiomycota incertae sedis</taxon>
        <taxon>Chytridiomycetes</taxon>
        <taxon>Synchytriales</taxon>
        <taxon>Synchytriaceae</taxon>
        <taxon>Synchytrium</taxon>
    </lineage>
</organism>
<dbReference type="PANTHER" id="PTHR31649">
    <property type="entry name" value="AGAP009604-PA"/>
    <property type="match status" value="1"/>
</dbReference>
<feature type="region of interest" description="Disordered" evidence="1">
    <location>
        <begin position="149"/>
        <end position="280"/>
    </location>
</feature>
<reference evidence="2 3" key="1">
    <citation type="journal article" date="2019" name="Sci. Rep.">
        <title>Comparative genomics of chytrid fungi reveal insights into the obligate biotrophic and pathogenic lifestyle of Synchytrium endobioticum.</title>
        <authorList>
            <person name="van de Vossenberg B.T.L.H."/>
            <person name="Warris S."/>
            <person name="Nguyen H.D.T."/>
            <person name="van Gent-Pelzer M.P.E."/>
            <person name="Joly D.L."/>
            <person name="van de Geest H.C."/>
            <person name="Bonants P.J.M."/>
            <person name="Smith D.S."/>
            <person name="Levesque C.A."/>
            <person name="van der Lee T.A.J."/>
        </authorList>
    </citation>
    <scope>NUCLEOTIDE SEQUENCE [LARGE SCALE GENOMIC DNA]</scope>
    <source>
        <strain evidence="2 3">JEL517</strain>
    </source>
</reference>
<dbReference type="PANTHER" id="PTHR31649:SF1">
    <property type="entry name" value="FARNESOIC ACID O-METHYL TRANSFERASE DOMAIN-CONTAINING PROTEIN"/>
    <property type="match status" value="1"/>
</dbReference>
<dbReference type="Pfam" id="PF11901">
    <property type="entry name" value="DM9"/>
    <property type="match status" value="1"/>
</dbReference>
<evidence type="ECO:0008006" key="4">
    <source>
        <dbReference type="Google" id="ProtNLM"/>
    </source>
</evidence>
<evidence type="ECO:0000313" key="2">
    <source>
        <dbReference type="EMBL" id="TPX38117.1"/>
    </source>
</evidence>